<feature type="transmembrane region" description="Helical" evidence="8">
    <location>
        <begin position="113"/>
        <end position="135"/>
    </location>
</feature>
<dbReference type="Gene3D" id="1.10.3470.10">
    <property type="entry name" value="ABC transporter involved in vitamin B12 uptake, BtuC"/>
    <property type="match status" value="1"/>
</dbReference>
<keyword evidence="4" id="KW-1003">Cell membrane</keyword>
<feature type="transmembrane region" description="Helical" evidence="8">
    <location>
        <begin position="192"/>
        <end position="214"/>
    </location>
</feature>
<comment type="caution">
    <text evidence="9">The sequence shown here is derived from an EMBL/GenBank/DDBJ whole genome shotgun (WGS) entry which is preliminary data.</text>
</comment>
<keyword evidence="3" id="KW-0813">Transport</keyword>
<name>A0ABU1GT51_9GAMM</name>
<keyword evidence="10" id="KW-1185">Reference proteome</keyword>
<gene>
    <name evidence="9" type="ORF">QC825_01130</name>
</gene>
<feature type="transmembrane region" description="Helical" evidence="8">
    <location>
        <begin position="307"/>
        <end position="324"/>
    </location>
</feature>
<sequence length="331" mass="33770">MSTRIRLFLLVATLLIAALSSLMVGAHWIGPATALKGLIAPAPEAVDQLIVRSSRLPRTVIAMVVGASLAVAGALMQTLTRNPLASPGLLGINAGATFAVVLLVAWAGSASLAAWSLGAFLGAALAAMLVWWVAMRGGASSHGPLRLVLAGAALSALFTAFSQALLVIDQQGLDTVLFWLAGAVDGRAPSELAPLMAVALAAGLGCIPLTRAMNVLAAGESMARGLGIKVHRLQALMVGLVVALSGASVAMAGNITFVGLIVPHMARRLLPADHRIFLPGCALLGATLLIVADVIGRSVAQPREIPVGVMTALIGAPMFIALLNRQRSAHG</sequence>
<reference evidence="9 10" key="1">
    <citation type="submission" date="2023-04" db="EMBL/GenBank/DDBJ databases">
        <title>A long-awaited taxogenomic arrangement of the family Halomonadaceae.</title>
        <authorList>
            <person name="De La Haba R."/>
            <person name="Chuvochina M."/>
            <person name="Wittouck S."/>
            <person name="Arahal D.R."/>
            <person name="Sanchez-Porro C."/>
            <person name="Hugenholtz P."/>
            <person name="Ventosa A."/>
        </authorList>
    </citation>
    <scope>NUCLEOTIDE SEQUENCE [LARGE SCALE GENOMIC DNA]</scope>
    <source>
        <strain evidence="9 10">DSM 22428</strain>
    </source>
</reference>
<organism evidence="9 10">
    <name type="scientific">Larsenimonas suaedae</name>
    <dbReference type="NCBI Taxonomy" id="1851019"/>
    <lineage>
        <taxon>Bacteria</taxon>
        <taxon>Pseudomonadati</taxon>
        <taxon>Pseudomonadota</taxon>
        <taxon>Gammaproteobacteria</taxon>
        <taxon>Oceanospirillales</taxon>
        <taxon>Halomonadaceae</taxon>
        <taxon>Larsenimonas</taxon>
    </lineage>
</organism>
<accession>A0ABU1GT51</accession>
<comment type="similarity">
    <text evidence="2">Belongs to the binding-protein-dependent transport system permease family. FecCD subfamily.</text>
</comment>
<proteinExistence type="inferred from homology"/>
<evidence type="ECO:0000256" key="1">
    <source>
        <dbReference type="ARBA" id="ARBA00004651"/>
    </source>
</evidence>
<dbReference type="Pfam" id="PF01032">
    <property type="entry name" value="FecCD"/>
    <property type="match status" value="1"/>
</dbReference>
<evidence type="ECO:0000313" key="10">
    <source>
        <dbReference type="Proteomes" id="UP001269375"/>
    </source>
</evidence>
<feature type="transmembrane region" description="Helical" evidence="8">
    <location>
        <begin position="147"/>
        <end position="168"/>
    </location>
</feature>
<evidence type="ECO:0000256" key="5">
    <source>
        <dbReference type="ARBA" id="ARBA00022692"/>
    </source>
</evidence>
<feature type="transmembrane region" description="Helical" evidence="8">
    <location>
        <begin position="235"/>
        <end position="264"/>
    </location>
</feature>
<dbReference type="RefSeq" id="WP_251593166.1">
    <property type="nucleotide sequence ID" value="NZ_JAMLJI010000002.1"/>
</dbReference>
<dbReference type="PANTHER" id="PTHR30472:SF1">
    <property type="entry name" value="FE(3+) DICITRATE TRANSPORT SYSTEM PERMEASE PROTEIN FECC-RELATED"/>
    <property type="match status" value="1"/>
</dbReference>
<feature type="transmembrane region" description="Helical" evidence="8">
    <location>
        <begin position="58"/>
        <end position="76"/>
    </location>
</feature>
<feature type="transmembrane region" description="Helical" evidence="8">
    <location>
        <begin position="88"/>
        <end position="107"/>
    </location>
</feature>
<evidence type="ECO:0000313" key="9">
    <source>
        <dbReference type="EMBL" id="MDR5894672.1"/>
    </source>
</evidence>
<evidence type="ECO:0000256" key="6">
    <source>
        <dbReference type="ARBA" id="ARBA00022989"/>
    </source>
</evidence>
<dbReference type="CDD" id="cd06550">
    <property type="entry name" value="TM_ABC_iron-siderophores_like"/>
    <property type="match status" value="1"/>
</dbReference>
<feature type="transmembrane region" description="Helical" evidence="8">
    <location>
        <begin position="276"/>
        <end position="295"/>
    </location>
</feature>
<evidence type="ECO:0000256" key="7">
    <source>
        <dbReference type="ARBA" id="ARBA00023136"/>
    </source>
</evidence>
<comment type="subcellular location">
    <subcellularLocation>
        <location evidence="1">Cell membrane</location>
        <topology evidence="1">Multi-pass membrane protein</topology>
    </subcellularLocation>
</comment>
<keyword evidence="5 8" id="KW-0812">Transmembrane</keyword>
<protein>
    <submittedName>
        <fullName evidence="9">Iron ABC transporter permease</fullName>
    </submittedName>
</protein>
<dbReference type="SUPFAM" id="SSF81345">
    <property type="entry name" value="ABC transporter involved in vitamin B12 uptake, BtuC"/>
    <property type="match status" value="1"/>
</dbReference>
<evidence type="ECO:0000256" key="4">
    <source>
        <dbReference type="ARBA" id="ARBA00022475"/>
    </source>
</evidence>
<evidence type="ECO:0000256" key="3">
    <source>
        <dbReference type="ARBA" id="ARBA00022448"/>
    </source>
</evidence>
<keyword evidence="7 8" id="KW-0472">Membrane</keyword>
<keyword evidence="6 8" id="KW-1133">Transmembrane helix</keyword>
<dbReference type="EMBL" id="JARWAO010000001">
    <property type="protein sequence ID" value="MDR5894672.1"/>
    <property type="molecule type" value="Genomic_DNA"/>
</dbReference>
<dbReference type="InterPro" id="IPR037294">
    <property type="entry name" value="ABC_BtuC-like"/>
</dbReference>
<dbReference type="PANTHER" id="PTHR30472">
    <property type="entry name" value="FERRIC ENTEROBACTIN TRANSPORT SYSTEM PERMEASE PROTEIN"/>
    <property type="match status" value="1"/>
</dbReference>
<dbReference type="InterPro" id="IPR000522">
    <property type="entry name" value="ABC_transptr_permease_BtuC"/>
</dbReference>
<dbReference type="Proteomes" id="UP001269375">
    <property type="component" value="Unassembled WGS sequence"/>
</dbReference>
<evidence type="ECO:0000256" key="2">
    <source>
        <dbReference type="ARBA" id="ARBA00007935"/>
    </source>
</evidence>
<evidence type="ECO:0000256" key="8">
    <source>
        <dbReference type="SAM" id="Phobius"/>
    </source>
</evidence>